<dbReference type="InterPro" id="IPR004846">
    <property type="entry name" value="T2SS/T3SS_dom"/>
</dbReference>
<dbReference type="GO" id="GO:0009306">
    <property type="term" value="P:protein secretion"/>
    <property type="evidence" value="ECO:0007669"/>
    <property type="project" value="InterPro"/>
</dbReference>
<dbReference type="InterPro" id="IPR001775">
    <property type="entry name" value="GspD/PilQ"/>
</dbReference>
<evidence type="ECO:0000259" key="6">
    <source>
        <dbReference type="Pfam" id="PF00263"/>
    </source>
</evidence>
<dbReference type="Proteomes" id="UP000433181">
    <property type="component" value="Unassembled WGS sequence"/>
</dbReference>
<evidence type="ECO:0000256" key="3">
    <source>
        <dbReference type="ARBA" id="ARBA00023136"/>
    </source>
</evidence>
<protein>
    <submittedName>
        <fullName evidence="7">Type II and III secretion system protein</fullName>
    </submittedName>
</protein>
<dbReference type="Gene3D" id="3.55.50.30">
    <property type="match status" value="1"/>
</dbReference>
<comment type="caution">
    <text evidence="7">The sequence shown here is derived from an EMBL/GenBank/DDBJ whole genome shotgun (WGS) entry which is preliminary data.</text>
</comment>
<reference evidence="7 8" key="1">
    <citation type="submission" date="2019-08" db="EMBL/GenBank/DDBJ databases">
        <title>In-depth cultivation of the pig gut microbiome towards novel bacterial diversity and tailored functional studies.</title>
        <authorList>
            <person name="Wylensek D."/>
            <person name="Hitch T.C.A."/>
            <person name="Clavel T."/>
        </authorList>
    </citation>
    <scope>NUCLEOTIDE SEQUENCE [LARGE SCALE GENOMIC DNA]</scope>
    <source>
        <strain evidence="7 8">WCA-693-APC-5D-A</strain>
    </source>
</reference>
<feature type="domain" description="Type II/III secretion system secretin-like" evidence="6">
    <location>
        <begin position="281"/>
        <end position="441"/>
    </location>
</feature>
<dbReference type="PANTHER" id="PTHR30332:SF24">
    <property type="entry name" value="SECRETIN GSPD-RELATED"/>
    <property type="match status" value="1"/>
</dbReference>
<proteinExistence type="inferred from homology"/>
<name>A0A6I2UEJ8_9FIRM</name>
<dbReference type="PANTHER" id="PTHR30332">
    <property type="entry name" value="PROBABLE GENERAL SECRETION PATHWAY PROTEIN D"/>
    <property type="match status" value="1"/>
</dbReference>
<dbReference type="GeneID" id="96780168"/>
<dbReference type="AlphaFoldDB" id="A0A6I2UEJ8"/>
<organism evidence="7 8">
    <name type="scientific">Anaerovibrio slackiae</name>
    <dbReference type="NCBI Taxonomy" id="2652309"/>
    <lineage>
        <taxon>Bacteria</taxon>
        <taxon>Bacillati</taxon>
        <taxon>Bacillota</taxon>
        <taxon>Negativicutes</taxon>
        <taxon>Selenomonadales</taxon>
        <taxon>Selenomonadaceae</taxon>
        <taxon>Anaerovibrio</taxon>
    </lineage>
</organism>
<dbReference type="GO" id="GO:0015627">
    <property type="term" value="C:type II protein secretion system complex"/>
    <property type="evidence" value="ECO:0007669"/>
    <property type="project" value="TreeGrafter"/>
</dbReference>
<dbReference type="RefSeq" id="WP_154408193.1">
    <property type="nucleotide sequence ID" value="NZ_VUNR01000047.1"/>
</dbReference>
<comment type="subcellular location">
    <subcellularLocation>
        <location evidence="1">Membrane</location>
    </subcellularLocation>
</comment>
<evidence type="ECO:0000256" key="4">
    <source>
        <dbReference type="RuleBase" id="RU004003"/>
    </source>
</evidence>
<feature type="compositionally biased region" description="Polar residues" evidence="5">
    <location>
        <begin position="38"/>
        <end position="47"/>
    </location>
</feature>
<keyword evidence="2" id="KW-0732">Signal</keyword>
<keyword evidence="3" id="KW-0472">Membrane</keyword>
<feature type="region of interest" description="Disordered" evidence="5">
    <location>
        <begin position="27"/>
        <end position="69"/>
    </location>
</feature>
<evidence type="ECO:0000256" key="1">
    <source>
        <dbReference type="ARBA" id="ARBA00004370"/>
    </source>
</evidence>
<comment type="similarity">
    <text evidence="4">Belongs to the bacterial secretin family.</text>
</comment>
<feature type="compositionally biased region" description="Basic and acidic residues" evidence="5">
    <location>
        <begin position="56"/>
        <end position="65"/>
    </location>
</feature>
<gene>
    <name evidence="7" type="ORF">FYJ84_13770</name>
</gene>
<dbReference type="PRINTS" id="PR00811">
    <property type="entry name" value="BCTERIALGSPD"/>
</dbReference>
<evidence type="ECO:0000256" key="2">
    <source>
        <dbReference type="ARBA" id="ARBA00022729"/>
    </source>
</evidence>
<keyword evidence="8" id="KW-1185">Reference proteome</keyword>
<dbReference type="Pfam" id="PF00263">
    <property type="entry name" value="Secretin"/>
    <property type="match status" value="1"/>
</dbReference>
<evidence type="ECO:0000256" key="5">
    <source>
        <dbReference type="SAM" id="MobiDB-lite"/>
    </source>
</evidence>
<dbReference type="EMBL" id="VUNR01000047">
    <property type="protein sequence ID" value="MSU10028.1"/>
    <property type="molecule type" value="Genomic_DNA"/>
</dbReference>
<accession>A0A6I2UEJ8</accession>
<evidence type="ECO:0000313" key="8">
    <source>
        <dbReference type="Proteomes" id="UP000433181"/>
    </source>
</evidence>
<evidence type="ECO:0000313" key="7">
    <source>
        <dbReference type="EMBL" id="MSU10028.1"/>
    </source>
</evidence>
<sequence length="456" mass="49942">MKQEGIYNPNLFTEKIKRILAEYNQKNVSTKEPEHKSSASSAENTAGTEKAGQAGEQKEKSREKIQLPQPYNEQHNFRNEGRYNFDWQGTPIAQSLYAVAKVANRDVVINGTLDGKVYMSLHNVTCEKAMQYLSNAFNFNWMVDDNAILVSTSDTMLQSKIIPVHHLSDMEKVTNELKALGLNESNIFANSETRSVSVTGTPYQVAAAVRHMSAIDKPVSQCLVLAQLIEINHGDKLDLGMQYSLPTYSHTGTTSGITDSSSFKGNWLEKLTFSANATASKSLSKGKVVSRPMIMVMNGQEGVVNFGDQVPILSSTTTSSSTSVTAEYKDIGTNLTITPAIDEVTGTISMKIAAEISNITSWISKGETTAPQISTRKATTSAHLKSGQSFVIGGLMSVKDLDNLSGIPGLMNLPILGELFKFHSQTKEYSEVYIMITPYIVTDDIDPKEILRQVGD</sequence>
<dbReference type="PRINTS" id="PR01032">
    <property type="entry name" value="PHAGEIV"/>
</dbReference>
<dbReference type="InterPro" id="IPR050810">
    <property type="entry name" value="Bact_Secretion_Sys_Channel"/>
</dbReference>